<protein>
    <submittedName>
        <fullName evidence="1">Lysozyme family protein</fullName>
    </submittedName>
</protein>
<dbReference type="Proteomes" id="UP000518892">
    <property type="component" value="Unassembled WGS sequence"/>
</dbReference>
<gene>
    <name evidence="1" type="ORF">FHR97_000091</name>
</gene>
<keyword evidence="2" id="KW-1185">Reference proteome</keyword>
<evidence type="ECO:0000313" key="1">
    <source>
        <dbReference type="EMBL" id="MBB3229276.1"/>
    </source>
</evidence>
<name>A0A7W5ERE3_9GAMM</name>
<sequence length="270" mass="30603">MSLSLTRALRDEYVRLFETCRVRPERTRSIGQAVDRLVENRERYRDVAARQGVPWAFVGLVHQMESSGDFGCHLHNGDPLRARTVHVPAGRPRRGAPPFTWEESAVDALAMKRLNRHTDWSLPGLLYQLEKYNGWGYRRFHPEVLSPYLWSFSEHYDRGKYVADGRWSDTAVSRQAGAAVILRRMAETGVVAFDEGPVPREGEAPLVPRYSMRRSSKAETVASVEALQQWLNSFPGLFVKVDGVPGQRTSMAFRFATGHYLPGDPRSEAS</sequence>
<dbReference type="EMBL" id="JACHXR010000001">
    <property type="protein sequence ID" value="MBB3229276.1"/>
    <property type="molecule type" value="Genomic_DNA"/>
</dbReference>
<dbReference type="RefSeq" id="WP_183381813.1">
    <property type="nucleotide sequence ID" value="NZ_JACHXR010000001.1"/>
</dbReference>
<organism evidence="1 2">
    <name type="scientific">Halomonas stenophila</name>
    <dbReference type="NCBI Taxonomy" id="795312"/>
    <lineage>
        <taxon>Bacteria</taxon>
        <taxon>Pseudomonadati</taxon>
        <taxon>Pseudomonadota</taxon>
        <taxon>Gammaproteobacteria</taxon>
        <taxon>Oceanospirillales</taxon>
        <taxon>Halomonadaceae</taxon>
        <taxon>Halomonas</taxon>
    </lineage>
</organism>
<reference evidence="1 2" key="1">
    <citation type="submission" date="2020-08" db="EMBL/GenBank/DDBJ databases">
        <title>Genomic Encyclopedia of Type Strains, Phase III (KMG-III): the genomes of soil and plant-associated and newly described type strains.</title>
        <authorList>
            <person name="Whitman W."/>
        </authorList>
    </citation>
    <scope>NUCLEOTIDE SEQUENCE [LARGE SCALE GENOMIC DNA]</scope>
    <source>
        <strain evidence="1 2">CECT 7744</strain>
    </source>
</reference>
<dbReference type="AlphaFoldDB" id="A0A7W5ERE3"/>
<comment type="caution">
    <text evidence="1">The sequence shown here is derived from an EMBL/GenBank/DDBJ whole genome shotgun (WGS) entry which is preliminary data.</text>
</comment>
<accession>A0A7W5ERE3</accession>
<evidence type="ECO:0000313" key="2">
    <source>
        <dbReference type="Proteomes" id="UP000518892"/>
    </source>
</evidence>
<proteinExistence type="predicted"/>